<keyword evidence="3" id="KW-1185">Reference proteome</keyword>
<accession>A0ABV1KYM3</accession>
<proteinExistence type="predicted"/>
<dbReference type="Proteomes" id="UP001493487">
    <property type="component" value="Unassembled WGS sequence"/>
</dbReference>
<evidence type="ECO:0000313" key="3">
    <source>
        <dbReference type="Proteomes" id="UP001493487"/>
    </source>
</evidence>
<dbReference type="EMBL" id="JASKHM010000011">
    <property type="protein sequence ID" value="MEQ4484612.1"/>
    <property type="molecule type" value="Genomic_DNA"/>
</dbReference>
<dbReference type="InterPro" id="IPR036291">
    <property type="entry name" value="NAD(P)-bd_dom_sf"/>
</dbReference>
<name>A0ABV1KYM3_9BACL</name>
<dbReference type="RefSeq" id="WP_232186793.1">
    <property type="nucleotide sequence ID" value="NZ_JAIOAP010000010.1"/>
</dbReference>
<dbReference type="InterPro" id="IPR000683">
    <property type="entry name" value="Gfo/Idh/MocA-like_OxRdtase_N"/>
</dbReference>
<sequence>MKKIGFIDYYLDEWHANKYPAWIEQATNGEMKVTCAYGKKDAENGVDNASWCKNKGIELLDSIEAVVKESDYLIVLSPDHPELHEELAMLALQSGKPTYVDKTFTPDRKTAKLLFETAHQHGTPLFSASALRFAAEYEAANRQGIDRICSIGPGNYDTYSIHQIEPIVSLLGSETERVMFVGSNVSSELLIEFSGGRQAAIHHYTNSTFSLTLNYQSNDSVLLKPESDFFAAFIKNMVQFFQTGKPTIDPKETIAIITIIEYGLKAMQTPFQWVKLPQN</sequence>
<evidence type="ECO:0000313" key="2">
    <source>
        <dbReference type="EMBL" id="MEQ4484612.1"/>
    </source>
</evidence>
<dbReference type="Pfam" id="PF01408">
    <property type="entry name" value="GFO_IDH_MocA"/>
    <property type="match status" value="1"/>
</dbReference>
<reference evidence="2 3" key="1">
    <citation type="journal article" date="2023" name="Genome Announc.">
        <title>Pan-Genome Analyses of the Genus Cohnella and Proposal of the Novel Species Cohnella silvisoli sp. nov., Isolated from Forest Soil.</title>
        <authorList>
            <person name="Wang C."/>
            <person name="Mao L."/>
            <person name="Bao G."/>
            <person name="Zhu H."/>
        </authorList>
    </citation>
    <scope>NUCLEOTIDE SEQUENCE [LARGE SCALE GENOMIC DNA]</scope>
    <source>
        <strain evidence="2 3">NL03-T5-1</strain>
    </source>
</reference>
<feature type="domain" description="Gfo/Idh/MocA-like oxidoreductase N-terminal" evidence="1">
    <location>
        <begin position="46"/>
        <end position="126"/>
    </location>
</feature>
<evidence type="ECO:0000259" key="1">
    <source>
        <dbReference type="Pfam" id="PF01408"/>
    </source>
</evidence>
<dbReference type="Gene3D" id="3.40.50.720">
    <property type="entry name" value="NAD(P)-binding Rossmann-like Domain"/>
    <property type="match status" value="1"/>
</dbReference>
<organism evidence="2 3">
    <name type="scientific">Cohnella silvisoli</name>
    <dbReference type="NCBI Taxonomy" id="2873699"/>
    <lineage>
        <taxon>Bacteria</taxon>
        <taxon>Bacillati</taxon>
        <taxon>Bacillota</taxon>
        <taxon>Bacilli</taxon>
        <taxon>Bacillales</taxon>
        <taxon>Paenibacillaceae</taxon>
        <taxon>Cohnella</taxon>
    </lineage>
</organism>
<comment type="caution">
    <text evidence="2">The sequence shown here is derived from an EMBL/GenBank/DDBJ whole genome shotgun (WGS) entry which is preliminary data.</text>
</comment>
<dbReference type="SUPFAM" id="SSF51735">
    <property type="entry name" value="NAD(P)-binding Rossmann-fold domains"/>
    <property type="match status" value="1"/>
</dbReference>
<protein>
    <recommendedName>
        <fullName evidence="1">Gfo/Idh/MocA-like oxidoreductase N-terminal domain-containing protein</fullName>
    </recommendedName>
</protein>
<gene>
    <name evidence="2" type="ORF">QJS35_19620</name>
</gene>